<evidence type="ECO:0000256" key="4">
    <source>
        <dbReference type="ARBA" id="ARBA00022547"/>
    </source>
</evidence>
<dbReference type="EMBL" id="GELH01000599">
    <property type="protein sequence ID" value="JAS03673.1"/>
    <property type="molecule type" value="Transcribed_RNA"/>
</dbReference>
<dbReference type="InterPro" id="IPR008386">
    <property type="entry name" value="ATP_synth_F0_esu_mt"/>
</dbReference>
<dbReference type="GO" id="GO:0015986">
    <property type="term" value="P:proton motive force-driven ATP synthesis"/>
    <property type="evidence" value="ECO:0007669"/>
    <property type="project" value="InterPro"/>
</dbReference>
<sequence length="141" mass="16411">MSVTWTAPPKACSSLVRVGRWTALIAGILYGRRRWNQLAEPTRLWDLDQRNKRFVRDDIVMSARWLASVEELNTLAEVIGVPYRVKHTREDMKANGFVVDRSKYFKGIEDPWKGNMVEAYKAAGITYIDMFPEEHENLHKK</sequence>
<evidence type="ECO:0000256" key="8">
    <source>
        <dbReference type="ARBA" id="ARBA00023128"/>
    </source>
</evidence>
<keyword evidence="8 11" id="KW-0496">Mitochondrion</keyword>
<protein>
    <recommendedName>
        <fullName evidence="11">ATP synthase F(0) complex subunit e, mitochondrial</fullName>
    </recommendedName>
</protein>
<comment type="similarity">
    <text evidence="2 11">Belongs to the ATPase e subunit family.</text>
</comment>
<evidence type="ECO:0000256" key="1">
    <source>
        <dbReference type="ARBA" id="ARBA00004273"/>
    </source>
</evidence>
<evidence type="ECO:0000256" key="11">
    <source>
        <dbReference type="RuleBase" id="RU367005"/>
    </source>
</evidence>
<dbReference type="GO" id="GO:0045259">
    <property type="term" value="C:proton-transporting ATP synthase complex"/>
    <property type="evidence" value="ECO:0007669"/>
    <property type="project" value="UniProtKB-UniRule"/>
</dbReference>
<evidence type="ECO:0000256" key="2">
    <source>
        <dbReference type="ARBA" id="ARBA00007333"/>
    </source>
</evidence>
<evidence type="ECO:0000256" key="7">
    <source>
        <dbReference type="ARBA" id="ARBA00023065"/>
    </source>
</evidence>
<comment type="subunit">
    <text evidence="11">F-type ATPases have 2 components, CF(1) - the catalytic core - and CF(0) - the membrane proton channel. CF(1) and CF(0) have multiple subunits.</text>
</comment>
<keyword evidence="10 11" id="KW-0066">ATP synthesis</keyword>
<dbReference type="GO" id="GO:0015078">
    <property type="term" value="F:proton transmembrane transporter activity"/>
    <property type="evidence" value="ECO:0007669"/>
    <property type="project" value="InterPro"/>
</dbReference>
<dbReference type="AlphaFoldDB" id="A0A194AN67"/>
<dbReference type="GO" id="GO:0005743">
    <property type="term" value="C:mitochondrial inner membrane"/>
    <property type="evidence" value="ECO:0007669"/>
    <property type="project" value="UniProtKB-SubCell"/>
</dbReference>
<comment type="function">
    <text evidence="11">Subunit e, of the mitochondrial membrane ATP synthase complex (F(1)F(0) ATP synthase or Complex V) that produces ATP from ADP in the presence of a proton gradient across the membrane which is generated by electron transport complexes of the respiratory chain. ATP synthase complex consist of a soluble F(1) head domain - the catalytic core - and a membrane F(1) domain - the membrane proton channel. These two domains are linked by a central stalk rotating inside the F(1) region and a stationary peripheral stalk. During catalysis, ATP synthesis in the catalytic domain of F(1) is coupled via a rotary mechanism of the central stalk subunits to proton translocation. In vivo, can only synthesize ATP although its ATP hydrolase activity can be activated artificially in vitro. Part of the complex F(0) domain.</text>
</comment>
<keyword evidence="5 11" id="KW-0375">Hydrogen ion transport</keyword>
<name>A0A194AN67_PINFU</name>
<evidence type="ECO:0000256" key="3">
    <source>
        <dbReference type="ARBA" id="ARBA00022448"/>
    </source>
</evidence>
<comment type="subcellular location">
    <subcellularLocation>
        <location evidence="1 11">Mitochondrion inner membrane</location>
    </subcellularLocation>
</comment>
<proteinExistence type="inferred from homology"/>
<accession>A0A194AN67</accession>
<evidence type="ECO:0000256" key="10">
    <source>
        <dbReference type="ARBA" id="ARBA00023310"/>
    </source>
</evidence>
<keyword evidence="7 11" id="KW-0406">Ion transport</keyword>
<evidence type="ECO:0000256" key="5">
    <source>
        <dbReference type="ARBA" id="ARBA00022781"/>
    </source>
</evidence>
<organism evidence="12">
    <name type="scientific">Pinctada fucata</name>
    <name type="common">Akoya pearl oyster</name>
    <name type="synonym">Pinctada imbricata fucata</name>
    <dbReference type="NCBI Taxonomy" id="50426"/>
    <lineage>
        <taxon>Eukaryota</taxon>
        <taxon>Metazoa</taxon>
        <taxon>Spiralia</taxon>
        <taxon>Lophotrochozoa</taxon>
        <taxon>Mollusca</taxon>
        <taxon>Bivalvia</taxon>
        <taxon>Autobranchia</taxon>
        <taxon>Pteriomorphia</taxon>
        <taxon>Pterioida</taxon>
        <taxon>Pterioidea</taxon>
        <taxon>Pteriidae</taxon>
        <taxon>Pinctada</taxon>
    </lineage>
</organism>
<dbReference type="Pfam" id="PF05680">
    <property type="entry name" value="ATP-synt_E"/>
    <property type="match status" value="1"/>
</dbReference>
<keyword evidence="6 11" id="KW-0999">Mitochondrion inner membrane</keyword>
<keyword evidence="4 11" id="KW-0138">CF(0)</keyword>
<evidence type="ECO:0000256" key="6">
    <source>
        <dbReference type="ARBA" id="ARBA00022792"/>
    </source>
</evidence>
<reference evidence="12" key="1">
    <citation type="submission" date="2016-03" db="EMBL/GenBank/DDBJ databases">
        <authorList>
            <person name="Ploux O."/>
        </authorList>
    </citation>
    <scope>NUCLEOTIDE SEQUENCE</scope>
    <source>
        <tissue evidence="12">Mantle</tissue>
    </source>
</reference>
<keyword evidence="3 11" id="KW-0813">Transport</keyword>
<evidence type="ECO:0000256" key="9">
    <source>
        <dbReference type="ARBA" id="ARBA00023136"/>
    </source>
</evidence>
<dbReference type="EMBL" id="GELH01000600">
    <property type="protein sequence ID" value="JAS03672.1"/>
    <property type="molecule type" value="Transcribed_RNA"/>
</dbReference>
<keyword evidence="9" id="KW-0472">Membrane</keyword>
<evidence type="ECO:0000313" key="12">
    <source>
        <dbReference type="EMBL" id="JAS03673.1"/>
    </source>
</evidence>